<evidence type="ECO:0000313" key="3">
    <source>
        <dbReference type="Proteomes" id="UP000004080"/>
    </source>
</evidence>
<dbReference type="AlphaFoldDB" id="I8UAC4"/>
<protein>
    <submittedName>
        <fullName evidence="2">Uncharacterized protein</fullName>
    </submittedName>
</protein>
<feature type="transmembrane region" description="Helical" evidence="1">
    <location>
        <begin position="154"/>
        <end position="178"/>
    </location>
</feature>
<sequence length="256" mass="28761">MGLLSQAFGVMRRNSKLLLCVLFAYVVMYFFIVEGLHVLSVFTDSIFTFHSINLFVIFIDLLRMLFLVPVWIAYICFMISVLFLFSILFISGILSVSKQAIDERVVHMSRLVKGGLRYYWRVLGMLGINFAASWMLFSLLSILGAAPQNGVTMALVGVLLLAFVAFLFVFNVGLVAIVAEDLPFGAGIAKGFTLRKKGYAVLTAMAIAPLVLLELCSRVKGWIPYVGSYVADGLIIVFLTFFSIWYILFYRRYSRA</sequence>
<gene>
    <name evidence="2" type="ORF">A374_18776</name>
</gene>
<evidence type="ECO:0000313" key="2">
    <source>
        <dbReference type="EMBL" id="EIT83763.1"/>
    </source>
</evidence>
<accession>I8UAC4</accession>
<feature type="transmembrane region" description="Helical" evidence="1">
    <location>
        <begin position="118"/>
        <end position="142"/>
    </location>
</feature>
<comment type="caution">
    <text evidence="2">The sequence shown here is derived from an EMBL/GenBank/DDBJ whole genome shotgun (WGS) entry which is preliminary data.</text>
</comment>
<keyword evidence="1" id="KW-0812">Transmembrane</keyword>
<feature type="transmembrane region" description="Helical" evidence="1">
    <location>
        <begin position="229"/>
        <end position="250"/>
    </location>
</feature>
<name>I8UAC4_9BACL</name>
<feature type="transmembrane region" description="Helical" evidence="1">
    <location>
        <begin position="16"/>
        <end position="39"/>
    </location>
</feature>
<organism evidence="2 3">
    <name type="scientific">Fictibacillus macauensis ZFHKF-1</name>
    <dbReference type="NCBI Taxonomy" id="1196324"/>
    <lineage>
        <taxon>Bacteria</taxon>
        <taxon>Bacillati</taxon>
        <taxon>Bacillota</taxon>
        <taxon>Bacilli</taxon>
        <taxon>Bacillales</taxon>
        <taxon>Fictibacillaceae</taxon>
        <taxon>Fictibacillus</taxon>
    </lineage>
</organism>
<evidence type="ECO:0000256" key="1">
    <source>
        <dbReference type="SAM" id="Phobius"/>
    </source>
</evidence>
<feature type="transmembrane region" description="Helical" evidence="1">
    <location>
        <begin position="199"/>
        <end position="223"/>
    </location>
</feature>
<keyword evidence="3" id="KW-1185">Reference proteome</keyword>
<keyword evidence="1" id="KW-0472">Membrane</keyword>
<proteinExistence type="predicted"/>
<dbReference type="PATRIC" id="fig|1196324.3.peg.3822"/>
<dbReference type="EMBL" id="AKKV01000046">
    <property type="protein sequence ID" value="EIT83763.1"/>
    <property type="molecule type" value="Genomic_DNA"/>
</dbReference>
<dbReference type="Proteomes" id="UP000004080">
    <property type="component" value="Unassembled WGS sequence"/>
</dbReference>
<feature type="transmembrane region" description="Helical" evidence="1">
    <location>
        <begin position="72"/>
        <end position="97"/>
    </location>
</feature>
<reference evidence="2 3" key="1">
    <citation type="journal article" date="2012" name="J. Bacteriol.">
        <title>Genome of Bacillus macauensis ZFHKF-1, a Long-Chain-Forming Bacterium.</title>
        <authorList>
            <person name="Cai L."/>
            <person name="Zhang T."/>
        </authorList>
    </citation>
    <scope>NUCLEOTIDE SEQUENCE [LARGE SCALE GENOMIC DNA]</scope>
    <source>
        <strain evidence="2 3">ZFHKF-1</strain>
    </source>
</reference>
<keyword evidence="1" id="KW-1133">Transmembrane helix</keyword>
<feature type="transmembrane region" description="Helical" evidence="1">
    <location>
        <begin position="46"/>
        <end position="66"/>
    </location>
</feature>